<keyword evidence="1" id="KW-1133">Transmembrane helix</keyword>
<organism evidence="2 3">
    <name type="scientific">Aerophobetes bacterium</name>
    <dbReference type="NCBI Taxonomy" id="2030807"/>
    <lineage>
        <taxon>Bacteria</taxon>
        <taxon>Candidatus Aerophobota</taxon>
    </lineage>
</organism>
<feature type="transmembrane region" description="Helical" evidence="1">
    <location>
        <begin position="46"/>
        <end position="65"/>
    </location>
</feature>
<dbReference type="PANTHER" id="PTHR43649">
    <property type="entry name" value="ARABINOSE-BINDING PROTEIN-RELATED"/>
    <property type="match status" value="1"/>
</dbReference>
<dbReference type="EMBL" id="QMQB01000074">
    <property type="protein sequence ID" value="RLE13709.1"/>
    <property type="molecule type" value="Genomic_DNA"/>
</dbReference>
<comment type="caution">
    <text evidence="2">The sequence shown here is derived from an EMBL/GenBank/DDBJ whole genome shotgun (WGS) entry which is preliminary data.</text>
</comment>
<dbReference type="PANTHER" id="PTHR43649:SF12">
    <property type="entry name" value="DIACETYLCHITOBIOSE BINDING PROTEIN DASA"/>
    <property type="match status" value="1"/>
</dbReference>
<dbReference type="CDD" id="cd14748">
    <property type="entry name" value="PBP2_UgpB"/>
    <property type="match status" value="1"/>
</dbReference>
<gene>
    <name evidence="2" type="ORF">DRI96_02595</name>
</gene>
<proteinExistence type="predicted"/>
<name>A0A662DHV9_UNCAE</name>
<protein>
    <submittedName>
        <fullName evidence="2">ABC transporter substrate-binding protein</fullName>
    </submittedName>
</protein>
<dbReference type="SUPFAM" id="SSF53850">
    <property type="entry name" value="Periplasmic binding protein-like II"/>
    <property type="match status" value="1"/>
</dbReference>
<evidence type="ECO:0000313" key="3">
    <source>
        <dbReference type="Proteomes" id="UP000267654"/>
    </source>
</evidence>
<sequence>MRNVKDQSRRGENLLEKKWMWMINIFIGKSILTDFYRGGKSMYKKMIKIVLAVSFIFLLTFNAGFSKTIKLRFYYPVGVTGPLAQVIDGMTNEFNASHPNIKVEPVYCGNYNNTMQKVQAAVMSGRPPDIAVVEISELYTLLALDSIIPLDKYIEKEGGKDFLNQYFSAFFGNAKARGKIWGFPFQRSTPVLYWNKDLFLKHAAELKAEGLDPERAPRTWYELVEYAKILTERSGNETKVYGLILPGGWNDWIFEGFVRQNGAQLISDDGKKAYFDTLDVLEPLILWYKLTNILKVSPPLRPWNTTPIDFAAGKAAMMYYSTGGLPTIRKQAKFRFGVAFLPKNVQYGTPVGGGDFHIFRKIPKENQDAAWEFIKFMTTPEKAAYWSRKSGYVCINKKGLELPEMKKYLAKYPNAKVAAEQLVYSYPKMMATNYQMIRKILTTNLDDVMLGRQTPKKALEKIQKEVQQILEQY</sequence>
<accession>A0A662DHV9</accession>
<dbReference type="AlphaFoldDB" id="A0A662DHV9"/>
<evidence type="ECO:0000313" key="2">
    <source>
        <dbReference type="EMBL" id="RLE13709.1"/>
    </source>
</evidence>
<dbReference type="Proteomes" id="UP000267654">
    <property type="component" value="Unassembled WGS sequence"/>
</dbReference>
<evidence type="ECO:0000256" key="1">
    <source>
        <dbReference type="SAM" id="Phobius"/>
    </source>
</evidence>
<dbReference type="Gene3D" id="3.40.190.10">
    <property type="entry name" value="Periplasmic binding protein-like II"/>
    <property type="match status" value="2"/>
</dbReference>
<dbReference type="Pfam" id="PF13416">
    <property type="entry name" value="SBP_bac_8"/>
    <property type="match status" value="1"/>
</dbReference>
<keyword evidence="1" id="KW-0812">Transmembrane</keyword>
<dbReference type="InterPro" id="IPR050490">
    <property type="entry name" value="Bact_solute-bd_prot1"/>
</dbReference>
<reference evidence="2 3" key="1">
    <citation type="submission" date="2018-06" db="EMBL/GenBank/DDBJ databases">
        <title>Extensive metabolic versatility and redundancy in microbially diverse, dynamic hydrothermal sediments.</title>
        <authorList>
            <person name="Dombrowski N."/>
            <person name="Teske A."/>
            <person name="Baker B.J."/>
        </authorList>
    </citation>
    <scope>NUCLEOTIDE SEQUENCE [LARGE SCALE GENOMIC DNA]</scope>
    <source>
        <strain evidence="2">B19_G9</strain>
    </source>
</reference>
<keyword evidence="1" id="KW-0472">Membrane</keyword>
<dbReference type="InterPro" id="IPR006059">
    <property type="entry name" value="SBP"/>
</dbReference>